<evidence type="ECO:0000256" key="1">
    <source>
        <dbReference type="ARBA" id="ARBA00000085"/>
    </source>
</evidence>
<dbReference type="Gene3D" id="3.30.565.10">
    <property type="entry name" value="Histidine kinase-like ATPase, C-terminal domain"/>
    <property type="match status" value="1"/>
</dbReference>
<evidence type="ECO:0000259" key="9">
    <source>
        <dbReference type="PROSITE" id="PS50113"/>
    </source>
</evidence>
<keyword evidence="5" id="KW-0175">Coiled coil</keyword>
<dbReference type="SUPFAM" id="SSF47384">
    <property type="entry name" value="Homodimeric domain of signal transducing histidine kinase"/>
    <property type="match status" value="1"/>
</dbReference>
<dbReference type="SMART" id="SM00086">
    <property type="entry name" value="PAC"/>
    <property type="match status" value="1"/>
</dbReference>
<dbReference type="CDD" id="cd00082">
    <property type="entry name" value="HisKA"/>
    <property type="match status" value="1"/>
</dbReference>
<dbReference type="GO" id="GO:0000155">
    <property type="term" value="F:phosphorelay sensor kinase activity"/>
    <property type="evidence" value="ECO:0007669"/>
    <property type="project" value="InterPro"/>
</dbReference>
<dbReference type="Pfam" id="PF08447">
    <property type="entry name" value="PAS_3"/>
    <property type="match status" value="1"/>
</dbReference>
<dbReference type="Pfam" id="PF08448">
    <property type="entry name" value="PAS_4"/>
    <property type="match status" value="1"/>
</dbReference>
<dbReference type="Gene3D" id="2.10.70.100">
    <property type="match status" value="1"/>
</dbReference>
<accession>A0A2N1PKN5</accession>
<dbReference type="PROSITE" id="PS50112">
    <property type="entry name" value="PAS"/>
    <property type="match status" value="1"/>
</dbReference>
<dbReference type="Proteomes" id="UP000233256">
    <property type="component" value="Unassembled WGS sequence"/>
</dbReference>
<dbReference type="EC" id="2.7.13.3" evidence="2"/>
<dbReference type="InterPro" id="IPR013655">
    <property type="entry name" value="PAS_fold_3"/>
</dbReference>
<comment type="catalytic activity">
    <reaction evidence="1">
        <text>ATP + protein L-histidine = ADP + protein N-phospho-L-histidine.</text>
        <dbReference type="EC" id="2.7.13.3"/>
    </reaction>
</comment>
<dbReference type="InterPro" id="IPR013656">
    <property type="entry name" value="PAS_4"/>
</dbReference>
<reference evidence="10 11" key="1">
    <citation type="journal article" date="2017" name="ISME J.">
        <title>Potential for microbial H2 and metal transformations associated with novel bacteria and archaea in deep terrestrial subsurface sediments.</title>
        <authorList>
            <person name="Hernsdorf A.W."/>
            <person name="Amano Y."/>
            <person name="Miyakawa K."/>
            <person name="Ise K."/>
            <person name="Suzuki Y."/>
            <person name="Anantharaman K."/>
            <person name="Probst A."/>
            <person name="Burstein D."/>
            <person name="Thomas B.C."/>
            <person name="Banfield J.F."/>
        </authorList>
    </citation>
    <scope>NUCLEOTIDE SEQUENCE [LARGE SCALE GENOMIC DNA]</scope>
    <source>
        <strain evidence="10">HGW-Wallbacteria-1</strain>
    </source>
</reference>
<dbReference type="Pfam" id="PF00072">
    <property type="entry name" value="Response_reg"/>
    <property type="match status" value="1"/>
</dbReference>
<dbReference type="SMART" id="SM00387">
    <property type="entry name" value="HATPase_c"/>
    <property type="match status" value="1"/>
</dbReference>
<feature type="coiled-coil region" evidence="5">
    <location>
        <begin position="7"/>
        <end position="37"/>
    </location>
</feature>
<dbReference type="InterPro" id="IPR035965">
    <property type="entry name" value="PAS-like_dom_sf"/>
</dbReference>
<dbReference type="PRINTS" id="PR00344">
    <property type="entry name" value="BCTRLSENSOR"/>
</dbReference>
<evidence type="ECO:0000313" key="10">
    <source>
        <dbReference type="EMBL" id="PKK88895.1"/>
    </source>
</evidence>
<dbReference type="Gene3D" id="3.30.450.20">
    <property type="entry name" value="PAS domain"/>
    <property type="match status" value="2"/>
</dbReference>
<evidence type="ECO:0000259" key="8">
    <source>
        <dbReference type="PROSITE" id="PS50112"/>
    </source>
</evidence>
<dbReference type="SUPFAM" id="SSF55874">
    <property type="entry name" value="ATPase domain of HSP90 chaperone/DNA topoisomerase II/histidine kinase"/>
    <property type="match status" value="1"/>
</dbReference>
<dbReference type="InterPro" id="IPR036097">
    <property type="entry name" value="HisK_dim/P_sf"/>
</dbReference>
<dbReference type="PANTHER" id="PTHR43065:SF42">
    <property type="entry name" value="TWO-COMPONENT SENSOR PPRA"/>
    <property type="match status" value="1"/>
</dbReference>
<dbReference type="InterPro" id="IPR004358">
    <property type="entry name" value="Sig_transdc_His_kin-like_C"/>
</dbReference>
<dbReference type="PROSITE" id="PS50110">
    <property type="entry name" value="RESPONSE_REGULATORY"/>
    <property type="match status" value="1"/>
</dbReference>
<dbReference type="InterPro" id="IPR001789">
    <property type="entry name" value="Sig_transdc_resp-reg_receiver"/>
</dbReference>
<organism evidence="10 11">
    <name type="scientific">Candidatus Wallbacteria bacterium HGW-Wallbacteria-1</name>
    <dbReference type="NCBI Taxonomy" id="2013854"/>
    <lineage>
        <taxon>Bacteria</taxon>
        <taxon>Candidatus Walliibacteriota</taxon>
    </lineage>
</organism>
<evidence type="ECO:0000259" key="6">
    <source>
        <dbReference type="PROSITE" id="PS50109"/>
    </source>
</evidence>
<evidence type="ECO:0000256" key="4">
    <source>
        <dbReference type="PROSITE-ProRule" id="PRU00169"/>
    </source>
</evidence>
<keyword evidence="10" id="KW-0808">Transferase</keyword>
<dbReference type="InterPro" id="IPR000014">
    <property type="entry name" value="PAS"/>
</dbReference>
<proteinExistence type="predicted"/>
<evidence type="ECO:0000313" key="11">
    <source>
        <dbReference type="Proteomes" id="UP000233256"/>
    </source>
</evidence>
<sequence>MTVKLTYDELEKRVQLLEKEIQQLKISESEHQKAKNELFESREALRASEEIFSKFMENSPIYIFFKDQNIRPIKLSRNYEQMLGMPLNEILGKTMDELFPSDLAKSMIADDLKILTEGKVVSVDEEFDGRYFTTIKFPIFIDGKPTYLAGYTIDITEQKLNEEKLRKSALRLKEAQQLAKIGNWELNPETGKLHWSDEIFRIFEIDPSLFGATYEAFLQAIHPDDRDRVNRAYRQSLHDHSNYSIDHRILMNDGRIKYVHEECVSEFDSNGKPLLSRGTVQDITAHTLAEIDRENLQTQLLQVQKIESIGRLAGGVAHDFNNMLSIILGNSEMIMENIGADNPLRTNLEEIRNAAERSANLTSQLLAFARKQTIMPKVLDLNHTVEHMIVMLKRLIGEHIDIIWSPVENLWPIMIDPSQIDQILANLCVNARDAIHGSGRIAIETTMVTIDQAACSENSESQPGDFVLLSITDNGCGMSKETMGHLFEPFFTTKEIGEGTGLGLATVYGIVRQNSGFINVSSEPGQGTTFKIFLPRFHSSDETPATPAPVSHTPSGNETILLVEDEAALLKMTRIMLEKQGYRVLSAGRPNEAITMAEKFEPRIDLCITDVIMPEMNGRELTDKIVLFHPEIKLLFMSGYTASMIDDQGIIENERIFIKKPFTMKNLAVKIRNTLDG</sequence>
<name>A0A2N1PKN5_9BACT</name>
<feature type="modified residue" description="4-aspartylphosphate" evidence="4">
    <location>
        <position position="610"/>
    </location>
</feature>
<evidence type="ECO:0000256" key="5">
    <source>
        <dbReference type="SAM" id="Coils"/>
    </source>
</evidence>
<evidence type="ECO:0000256" key="3">
    <source>
        <dbReference type="ARBA" id="ARBA00022553"/>
    </source>
</evidence>
<dbReference type="EMBL" id="PGXC01000031">
    <property type="protein sequence ID" value="PKK88895.1"/>
    <property type="molecule type" value="Genomic_DNA"/>
</dbReference>
<dbReference type="SUPFAM" id="SSF52172">
    <property type="entry name" value="CheY-like"/>
    <property type="match status" value="1"/>
</dbReference>
<dbReference type="CDD" id="cd00130">
    <property type="entry name" value="PAS"/>
    <property type="match status" value="1"/>
</dbReference>
<dbReference type="InterPro" id="IPR003594">
    <property type="entry name" value="HATPase_dom"/>
</dbReference>
<dbReference type="PROSITE" id="PS50113">
    <property type="entry name" value="PAC"/>
    <property type="match status" value="1"/>
</dbReference>
<feature type="domain" description="PAC" evidence="9">
    <location>
        <begin position="243"/>
        <end position="295"/>
    </location>
</feature>
<keyword evidence="10" id="KW-0418">Kinase</keyword>
<dbReference type="AlphaFoldDB" id="A0A2N1PKN5"/>
<dbReference type="Pfam" id="PF00512">
    <property type="entry name" value="HisKA"/>
    <property type="match status" value="1"/>
</dbReference>
<dbReference type="InterPro" id="IPR001610">
    <property type="entry name" value="PAC"/>
</dbReference>
<keyword evidence="3 4" id="KW-0597">Phosphoprotein</keyword>
<dbReference type="SMART" id="SM00388">
    <property type="entry name" value="HisKA"/>
    <property type="match status" value="1"/>
</dbReference>
<dbReference type="InterPro" id="IPR003661">
    <property type="entry name" value="HisK_dim/P_dom"/>
</dbReference>
<comment type="caution">
    <text evidence="10">The sequence shown here is derived from an EMBL/GenBank/DDBJ whole genome shotgun (WGS) entry which is preliminary data.</text>
</comment>
<dbReference type="SUPFAM" id="SSF55785">
    <property type="entry name" value="PYP-like sensor domain (PAS domain)"/>
    <property type="match status" value="2"/>
</dbReference>
<feature type="domain" description="Histidine kinase" evidence="6">
    <location>
        <begin position="315"/>
        <end position="538"/>
    </location>
</feature>
<dbReference type="Pfam" id="PF02518">
    <property type="entry name" value="HATPase_c"/>
    <property type="match status" value="1"/>
</dbReference>
<dbReference type="PANTHER" id="PTHR43065">
    <property type="entry name" value="SENSOR HISTIDINE KINASE"/>
    <property type="match status" value="1"/>
</dbReference>
<dbReference type="InterPro" id="IPR000700">
    <property type="entry name" value="PAS-assoc_C"/>
</dbReference>
<dbReference type="NCBIfam" id="TIGR00229">
    <property type="entry name" value="sensory_box"/>
    <property type="match status" value="1"/>
</dbReference>
<feature type="domain" description="Response regulatory" evidence="7">
    <location>
        <begin position="559"/>
        <end position="675"/>
    </location>
</feature>
<evidence type="ECO:0000256" key="2">
    <source>
        <dbReference type="ARBA" id="ARBA00012438"/>
    </source>
</evidence>
<feature type="domain" description="PAS" evidence="8">
    <location>
        <begin position="48"/>
        <end position="102"/>
    </location>
</feature>
<evidence type="ECO:0000259" key="7">
    <source>
        <dbReference type="PROSITE" id="PS50110"/>
    </source>
</evidence>
<dbReference type="SMART" id="SM00448">
    <property type="entry name" value="REC"/>
    <property type="match status" value="1"/>
</dbReference>
<dbReference type="InterPro" id="IPR011006">
    <property type="entry name" value="CheY-like_superfamily"/>
</dbReference>
<dbReference type="InterPro" id="IPR005467">
    <property type="entry name" value="His_kinase_dom"/>
</dbReference>
<dbReference type="Gene3D" id="1.10.287.130">
    <property type="match status" value="1"/>
</dbReference>
<dbReference type="PROSITE" id="PS50109">
    <property type="entry name" value="HIS_KIN"/>
    <property type="match status" value="1"/>
</dbReference>
<gene>
    <name evidence="10" type="ORF">CVV64_16760</name>
</gene>
<dbReference type="SMART" id="SM00091">
    <property type="entry name" value="PAS"/>
    <property type="match status" value="2"/>
</dbReference>
<protein>
    <recommendedName>
        <fullName evidence="2">histidine kinase</fullName>
        <ecNumber evidence="2">2.7.13.3</ecNumber>
    </recommendedName>
</protein>
<dbReference type="InterPro" id="IPR036890">
    <property type="entry name" value="HATPase_C_sf"/>
</dbReference>
<dbReference type="Gene3D" id="3.40.50.2300">
    <property type="match status" value="1"/>
</dbReference>